<feature type="domain" description="Retrotransposon Copia-like N-terminal" evidence="2">
    <location>
        <begin position="19"/>
        <end position="65"/>
    </location>
</feature>
<evidence type="ECO:0000313" key="4">
    <source>
        <dbReference type="Proteomes" id="UP000634136"/>
    </source>
</evidence>
<name>A0A834WXZ1_9FABA</name>
<reference evidence="3" key="1">
    <citation type="submission" date="2020-09" db="EMBL/GenBank/DDBJ databases">
        <title>Genome-Enabled Discovery of Anthraquinone Biosynthesis in Senna tora.</title>
        <authorList>
            <person name="Kang S.-H."/>
            <person name="Pandey R.P."/>
            <person name="Lee C.-M."/>
            <person name="Sim J.-S."/>
            <person name="Jeong J.-T."/>
            <person name="Choi B.-S."/>
            <person name="Jung M."/>
            <person name="Ginzburg D."/>
            <person name="Zhao K."/>
            <person name="Won S.Y."/>
            <person name="Oh T.-J."/>
            <person name="Yu Y."/>
            <person name="Kim N.-H."/>
            <person name="Lee O.R."/>
            <person name="Lee T.-H."/>
            <person name="Bashyal P."/>
            <person name="Kim T.-S."/>
            <person name="Lee W.-H."/>
            <person name="Kawkins C."/>
            <person name="Kim C.-K."/>
            <person name="Kim J.S."/>
            <person name="Ahn B.O."/>
            <person name="Rhee S.Y."/>
            <person name="Sohng J.K."/>
        </authorList>
    </citation>
    <scope>NUCLEOTIDE SEQUENCE</scope>
    <source>
        <tissue evidence="3">Leaf</tissue>
    </source>
</reference>
<evidence type="ECO:0000259" key="2">
    <source>
        <dbReference type="Pfam" id="PF14244"/>
    </source>
</evidence>
<protein>
    <recommendedName>
        <fullName evidence="2">Retrotransposon Copia-like N-terminal domain-containing protein</fullName>
    </recommendedName>
</protein>
<proteinExistence type="predicted"/>
<evidence type="ECO:0000313" key="3">
    <source>
        <dbReference type="EMBL" id="KAF7834532.1"/>
    </source>
</evidence>
<feature type="region of interest" description="Disordered" evidence="1">
    <location>
        <begin position="409"/>
        <end position="428"/>
    </location>
</feature>
<dbReference type="PANTHER" id="PTHR37610:SF40">
    <property type="entry name" value="OS01G0909600 PROTEIN"/>
    <property type="match status" value="1"/>
</dbReference>
<dbReference type="InterPro" id="IPR029472">
    <property type="entry name" value="Copia-like_N"/>
</dbReference>
<feature type="region of interest" description="Disordered" evidence="1">
    <location>
        <begin position="301"/>
        <end position="329"/>
    </location>
</feature>
<dbReference type="OrthoDB" id="1751612at2759"/>
<comment type="caution">
    <text evidence="3">The sequence shown here is derived from an EMBL/GenBank/DDBJ whole genome shotgun (WGS) entry which is preliminary data.</text>
</comment>
<dbReference type="Proteomes" id="UP000634136">
    <property type="component" value="Unassembled WGS sequence"/>
</dbReference>
<feature type="compositionally biased region" description="Polar residues" evidence="1">
    <location>
        <begin position="304"/>
        <end position="329"/>
    </location>
</feature>
<keyword evidence="4" id="KW-1185">Reference proteome</keyword>
<dbReference type="EMBL" id="JAAIUW010000004">
    <property type="protein sequence ID" value="KAF7834532.1"/>
    <property type="molecule type" value="Genomic_DNA"/>
</dbReference>
<gene>
    <name evidence="3" type="ORF">G2W53_009391</name>
</gene>
<sequence>MAEKGNEISKIDDLSLQLHGSDHPGIPLITTVLDGRNYWPWSIGIRTALEAKDKIGFVDGSIKPPEDPSEHRKWKKADSMVKSWLTNSISKEISKLFIFCLTSKALWDVLEERYGVNNAPQMYHLQRYTSSITQGSDQVNTYFNKINRCWDELGRLMPLPTCTCGKCTCDVNKKIADQDGLVKLMQFLMGLTPNFDVIRTQILNSNLIPSLNKAYAMVISKETQKQVNVSYSSMTEGSSALMAKTFQGKNEGEASKRRDISKKDKFCDHCKGKGHTRDVCFKIYGYPEWFKEMKEKRAAMQKKQMANLTSENAADTPVSQESESNNKGDLTNMVSYLMKEVQRLNKAKAKDEQDQKSRRILAKGAALGNLYYLDTRNLGIDHCNSKNNREHKQSSLLSTNTPVKCNSNAQITNEDNPYSANASEVPTTPTEMTDILPTPTHENDNPPTDIQQPNPELPQVSTCIEKYLHIFIMTGKLRMAQRALYLYVDDQKEMSFNLNPLRYGQFHVGENSDFQFLIQRHLHICSEFGLMEFYVEISTHNINMEMENQLSFDYNTQPTPQTDQLLLPSSSQLQNVATYQSPTDNFGEFSDEDEYEASVHIRMAHQDEEDDNVGEDVFEEELANFYSQVDMEGERGFTGDLGPHSEDAGELYEGMKFPTKPHYVCM</sequence>
<dbReference type="PANTHER" id="PTHR37610">
    <property type="entry name" value="CCHC-TYPE DOMAIN-CONTAINING PROTEIN"/>
    <property type="match status" value="1"/>
</dbReference>
<dbReference type="Pfam" id="PF14244">
    <property type="entry name" value="Retrotran_gag_3"/>
    <property type="match status" value="1"/>
</dbReference>
<organism evidence="3 4">
    <name type="scientific">Senna tora</name>
    <dbReference type="NCBI Taxonomy" id="362788"/>
    <lineage>
        <taxon>Eukaryota</taxon>
        <taxon>Viridiplantae</taxon>
        <taxon>Streptophyta</taxon>
        <taxon>Embryophyta</taxon>
        <taxon>Tracheophyta</taxon>
        <taxon>Spermatophyta</taxon>
        <taxon>Magnoliopsida</taxon>
        <taxon>eudicotyledons</taxon>
        <taxon>Gunneridae</taxon>
        <taxon>Pentapetalae</taxon>
        <taxon>rosids</taxon>
        <taxon>fabids</taxon>
        <taxon>Fabales</taxon>
        <taxon>Fabaceae</taxon>
        <taxon>Caesalpinioideae</taxon>
        <taxon>Cassia clade</taxon>
        <taxon>Senna</taxon>
    </lineage>
</organism>
<accession>A0A834WXZ1</accession>
<dbReference type="AlphaFoldDB" id="A0A834WXZ1"/>
<evidence type="ECO:0000256" key="1">
    <source>
        <dbReference type="SAM" id="MobiDB-lite"/>
    </source>
</evidence>